<dbReference type="EMBL" id="HBGU01034819">
    <property type="protein sequence ID" value="CAD9459285.1"/>
    <property type="molecule type" value="Transcribed_RNA"/>
</dbReference>
<sequence>MEFTWAERARQLAFHHDEDSWGPDVRWALAHKSALVATFVLAYVWFVRMIPAVSSDSSEKNVSVALTSAIFHTCVVGVGFIFGRDLLVDPKWQQSMAKSAIAFFCLFGLIAWLLCSQTSSLMRATELFPDSGSFSVFIAGSTTLWLMISMLVPHTQAGRACVSTPLLYNGFMAAGMAMHLSDVSPIGCIGGFCAMGTIAMLASTDRKMLVRLQGTL</sequence>
<gene>
    <name evidence="2" type="ORF">CBRE1094_LOCUS19023</name>
</gene>
<evidence type="ECO:0000313" key="2">
    <source>
        <dbReference type="EMBL" id="CAD9459285.1"/>
    </source>
</evidence>
<keyword evidence="1" id="KW-0812">Transmembrane</keyword>
<feature type="transmembrane region" description="Helical" evidence="1">
    <location>
        <begin position="95"/>
        <end position="114"/>
    </location>
</feature>
<feature type="transmembrane region" description="Helical" evidence="1">
    <location>
        <begin position="184"/>
        <end position="202"/>
    </location>
</feature>
<feature type="transmembrane region" description="Helical" evidence="1">
    <location>
        <begin position="62"/>
        <end position="83"/>
    </location>
</feature>
<feature type="transmembrane region" description="Helical" evidence="1">
    <location>
        <begin position="134"/>
        <end position="153"/>
    </location>
</feature>
<evidence type="ECO:0000256" key="1">
    <source>
        <dbReference type="SAM" id="Phobius"/>
    </source>
</evidence>
<dbReference type="AlphaFoldDB" id="A0A7S2DNC6"/>
<reference evidence="2" key="1">
    <citation type="submission" date="2021-01" db="EMBL/GenBank/DDBJ databases">
        <authorList>
            <person name="Corre E."/>
            <person name="Pelletier E."/>
            <person name="Niang G."/>
            <person name="Scheremetjew M."/>
            <person name="Finn R."/>
            <person name="Kale V."/>
            <person name="Holt S."/>
            <person name="Cochrane G."/>
            <person name="Meng A."/>
            <person name="Brown T."/>
            <person name="Cohen L."/>
        </authorList>
    </citation>
    <scope>NUCLEOTIDE SEQUENCE</scope>
    <source>
        <strain evidence="2">UTEX LB 985</strain>
    </source>
</reference>
<accession>A0A7S2DNC6</accession>
<protein>
    <submittedName>
        <fullName evidence="2">Uncharacterized protein</fullName>
    </submittedName>
</protein>
<organism evidence="2">
    <name type="scientific">Haptolina brevifila</name>
    <dbReference type="NCBI Taxonomy" id="156173"/>
    <lineage>
        <taxon>Eukaryota</taxon>
        <taxon>Haptista</taxon>
        <taxon>Haptophyta</taxon>
        <taxon>Prymnesiophyceae</taxon>
        <taxon>Prymnesiales</taxon>
        <taxon>Prymnesiaceae</taxon>
        <taxon>Haptolina</taxon>
    </lineage>
</organism>
<feature type="transmembrane region" description="Helical" evidence="1">
    <location>
        <begin position="33"/>
        <end position="50"/>
    </location>
</feature>
<keyword evidence="1" id="KW-0472">Membrane</keyword>
<keyword evidence="1" id="KW-1133">Transmembrane helix</keyword>
<proteinExistence type="predicted"/>
<name>A0A7S2DNC6_9EUKA</name>